<proteinExistence type="predicted"/>
<keyword evidence="2" id="KW-1185">Reference proteome</keyword>
<sequence length="60" mass="6675">MHSIPPPCKEDILEKSLLIDLSTHRVHSSTRPLGVSTMRADLSKTGHSLIPQECLKRIIS</sequence>
<name>A0A0V1LHD5_9BILA</name>
<dbReference type="EMBL" id="JYDW01000049">
    <property type="protein sequence ID" value="KRZ58943.1"/>
    <property type="molecule type" value="Genomic_DNA"/>
</dbReference>
<dbReference type="OrthoDB" id="10341481at2759"/>
<dbReference type="AlphaFoldDB" id="A0A0V1LHD5"/>
<organism evidence="1 2">
    <name type="scientific">Trichinella nativa</name>
    <dbReference type="NCBI Taxonomy" id="6335"/>
    <lineage>
        <taxon>Eukaryota</taxon>
        <taxon>Metazoa</taxon>
        <taxon>Ecdysozoa</taxon>
        <taxon>Nematoda</taxon>
        <taxon>Enoplea</taxon>
        <taxon>Dorylaimia</taxon>
        <taxon>Trichinellida</taxon>
        <taxon>Trichinellidae</taxon>
        <taxon>Trichinella</taxon>
    </lineage>
</organism>
<protein>
    <submittedName>
        <fullName evidence="1">Uncharacterized protein</fullName>
    </submittedName>
</protein>
<dbReference type="Proteomes" id="UP000054721">
    <property type="component" value="Unassembled WGS sequence"/>
</dbReference>
<accession>A0A0V1LHD5</accession>
<evidence type="ECO:0000313" key="1">
    <source>
        <dbReference type="EMBL" id="KRZ58943.1"/>
    </source>
</evidence>
<reference evidence="1 2" key="1">
    <citation type="submission" date="2015-05" db="EMBL/GenBank/DDBJ databases">
        <title>Evolution of Trichinella species and genotypes.</title>
        <authorList>
            <person name="Korhonen P.K."/>
            <person name="Edoardo P."/>
            <person name="Giuseppe L.R."/>
            <person name="Gasser R.B."/>
        </authorList>
    </citation>
    <scope>NUCLEOTIDE SEQUENCE [LARGE SCALE GENOMIC DNA]</scope>
    <source>
        <strain evidence="1">ISS10</strain>
    </source>
</reference>
<gene>
    <name evidence="1" type="ORF">T02_2194</name>
</gene>
<comment type="caution">
    <text evidence="1">The sequence shown here is derived from an EMBL/GenBank/DDBJ whole genome shotgun (WGS) entry which is preliminary data.</text>
</comment>
<evidence type="ECO:0000313" key="2">
    <source>
        <dbReference type="Proteomes" id="UP000054721"/>
    </source>
</evidence>